<evidence type="ECO:0000313" key="4">
    <source>
        <dbReference type="Proteomes" id="UP000054350"/>
    </source>
</evidence>
<evidence type="ECO:0000259" key="2">
    <source>
        <dbReference type="PROSITE" id="PS51411"/>
    </source>
</evidence>
<dbReference type="Pfam" id="PF04468">
    <property type="entry name" value="PSP1"/>
    <property type="match status" value="1"/>
</dbReference>
<dbReference type="Proteomes" id="UP000054350">
    <property type="component" value="Unassembled WGS sequence"/>
</dbReference>
<reference evidence="3 4" key="1">
    <citation type="submission" date="2009-11" db="EMBL/GenBank/DDBJ databases">
        <title>Annotation of Allomyces macrogynus ATCC 38327.</title>
        <authorList>
            <consortium name="The Broad Institute Genome Sequencing Platform"/>
            <person name="Russ C."/>
            <person name="Cuomo C."/>
            <person name="Burger G."/>
            <person name="Gray M.W."/>
            <person name="Holland P.W.H."/>
            <person name="King N."/>
            <person name="Lang F.B.F."/>
            <person name="Roger A.J."/>
            <person name="Ruiz-Trillo I."/>
            <person name="Young S.K."/>
            <person name="Zeng Q."/>
            <person name="Gargeya S."/>
            <person name="Fitzgerald M."/>
            <person name="Haas B."/>
            <person name="Abouelleil A."/>
            <person name="Alvarado L."/>
            <person name="Arachchi H.M."/>
            <person name="Berlin A."/>
            <person name="Chapman S.B."/>
            <person name="Gearin G."/>
            <person name="Goldberg J."/>
            <person name="Griggs A."/>
            <person name="Gujja S."/>
            <person name="Hansen M."/>
            <person name="Heiman D."/>
            <person name="Howarth C."/>
            <person name="Larimer J."/>
            <person name="Lui A."/>
            <person name="MacDonald P.J.P."/>
            <person name="McCowen C."/>
            <person name="Montmayeur A."/>
            <person name="Murphy C."/>
            <person name="Neiman D."/>
            <person name="Pearson M."/>
            <person name="Priest M."/>
            <person name="Roberts A."/>
            <person name="Saif S."/>
            <person name="Shea T."/>
            <person name="Sisk P."/>
            <person name="Stolte C."/>
            <person name="Sykes S."/>
            <person name="Wortman J."/>
            <person name="Nusbaum C."/>
            <person name="Birren B."/>
        </authorList>
    </citation>
    <scope>NUCLEOTIDE SEQUENCE [LARGE SCALE GENOMIC DNA]</scope>
    <source>
        <strain evidence="3 4">ATCC 38327</strain>
    </source>
</reference>
<dbReference type="AlphaFoldDB" id="A0A0L0RWI0"/>
<dbReference type="OrthoDB" id="243127at2759"/>
<dbReference type="GO" id="GO:0005737">
    <property type="term" value="C:cytoplasm"/>
    <property type="evidence" value="ECO:0007669"/>
    <property type="project" value="TreeGrafter"/>
</dbReference>
<feature type="compositionally biased region" description="Low complexity" evidence="1">
    <location>
        <begin position="538"/>
        <end position="563"/>
    </location>
</feature>
<dbReference type="PANTHER" id="PTHR43830">
    <property type="entry name" value="PROTEIN PSP1"/>
    <property type="match status" value="1"/>
</dbReference>
<dbReference type="NCBIfam" id="NF041131">
    <property type="entry name" value="RicT_YaaT_fam"/>
    <property type="match status" value="1"/>
</dbReference>
<sequence>MGMPNHAAAAAAAAAGAAAYGATTPEELADLAAMWGRVQASQAHRGSNAGLEGYMGGSSTVSSAGPASPASGLLHPHQAAALHHRRASTTAYPPAPWRGEGLSPAAAAHLLPPHMAAAIHGQVGNPYVSLPSSPDRLDRLRFPRRYSVSPTMSAGDYDPMIAAQMARRGMPMDPMSPRRHSVAGPGYHAPSRYLSDALATMSLEEHDHAAAAAAAAAAHAHGYNAMMHEADEYFDPPGTHSAPGSRRGSLANLASATGGNVSPSAGSGNGSQYADVGRGVPLHALPPTTNLYIVEFKSGRSDIFYVADSTGIALHKGDLVIVEADRGKDLGKVINTAITPHQIQVLQAQQSEVLTELHRVNREIHPKRIYRLAQPQEVAMLVSKSQDEAKAMAVCATKVRQKKLPMEVVDAEYQWDRRKLTFYFVADRRIDFRELVRDLFKIYKTRIWMCSVSAITKAPTMPPAMPKTPSSLSPNSAGVPTSAAASLHVAMTAAAAAAAAATAAGGLYTGAGVPRISPHLGPMRNQTSPSPGPGGMLPGAAMIPPAASASVSASASPSSGSSSGHHHHHQQQQSQYQYGMALGLHPGGNMSASSPELAATGGNGGGAFGMV</sequence>
<evidence type="ECO:0000313" key="3">
    <source>
        <dbReference type="EMBL" id="KNE54454.1"/>
    </source>
</evidence>
<dbReference type="VEuPathDB" id="FungiDB:AMAG_00428"/>
<dbReference type="PANTHER" id="PTHR43830:SF3">
    <property type="entry name" value="PROTEIN PSP1"/>
    <property type="match status" value="1"/>
</dbReference>
<feature type="domain" description="PSP1 C-terminal" evidence="2">
    <location>
        <begin position="367"/>
        <end position="452"/>
    </location>
</feature>
<evidence type="ECO:0000256" key="1">
    <source>
        <dbReference type="SAM" id="MobiDB-lite"/>
    </source>
</evidence>
<reference evidence="4" key="2">
    <citation type="submission" date="2009-11" db="EMBL/GenBank/DDBJ databases">
        <title>The Genome Sequence of Allomyces macrogynus strain ATCC 38327.</title>
        <authorList>
            <consortium name="The Broad Institute Genome Sequencing Platform"/>
            <person name="Russ C."/>
            <person name="Cuomo C."/>
            <person name="Shea T."/>
            <person name="Young S.K."/>
            <person name="Zeng Q."/>
            <person name="Koehrsen M."/>
            <person name="Haas B."/>
            <person name="Borodovsky M."/>
            <person name="Guigo R."/>
            <person name="Alvarado L."/>
            <person name="Berlin A."/>
            <person name="Borenstein D."/>
            <person name="Chen Z."/>
            <person name="Engels R."/>
            <person name="Freedman E."/>
            <person name="Gellesch M."/>
            <person name="Goldberg J."/>
            <person name="Griggs A."/>
            <person name="Gujja S."/>
            <person name="Heiman D."/>
            <person name="Hepburn T."/>
            <person name="Howarth C."/>
            <person name="Jen D."/>
            <person name="Larson L."/>
            <person name="Lewis B."/>
            <person name="Mehta T."/>
            <person name="Park D."/>
            <person name="Pearson M."/>
            <person name="Roberts A."/>
            <person name="Saif S."/>
            <person name="Shenoy N."/>
            <person name="Sisk P."/>
            <person name="Stolte C."/>
            <person name="Sykes S."/>
            <person name="Walk T."/>
            <person name="White J."/>
            <person name="Yandava C."/>
            <person name="Burger G."/>
            <person name="Gray M.W."/>
            <person name="Holland P.W.H."/>
            <person name="King N."/>
            <person name="Lang F.B.F."/>
            <person name="Roger A.J."/>
            <person name="Ruiz-Trillo I."/>
            <person name="Lander E."/>
            <person name="Nusbaum C."/>
        </authorList>
    </citation>
    <scope>NUCLEOTIDE SEQUENCE [LARGE SCALE GENOMIC DNA]</scope>
    <source>
        <strain evidence="4">ATCC 38327</strain>
    </source>
</reference>
<keyword evidence="4" id="KW-1185">Reference proteome</keyword>
<dbReference type="EMBL" id="GG745328">
    <property type="protein sequence ID" value="KNE54454.1"/>
    <property type="molecule type" value="Genomic_DNA"/>
</dbReference>
<dbReference type="PROSITE" id="PS51411">
    <property type="entry name" value="PSP1_C"/>
    <property type="match status" value="1"/>
</dbReference>
<dbReference type="eggNOG" id="KOG4679">
    <property type="taxonomic scope" value="Eukaryota"/>
</dbReference>
<protein>
    <recommendedName>
        <fullName evidence="2">PSP1 C-terminal domain-containing protein</fullName>
    </recommendedName>
</protein>
<proteinExistence type="predicted"/>
<name>A0A0L0RWI0_ALLM3</name>
<feature type="compositionally biased region" description="Polar residues" evidence="1">
    <location>
        <begin position="252"/>
        <end position="272"/>
    </location>
</feature>
<accession>A0A0L0RWI0</accession>
<feature type="region of interest" description="Disordered" evidence="1">
    <location>
        <begin position="234"/>
        <end position="272"/>
    </location>
</feature>
<feature type="region of interest" description="Disordered" evidence="1">
    <location>
        <begin position="518"/>
        <end position="611"/>
    </location>
</feature>
<organism evidence="3 4">
    <name type="scientific">Allomyces macrogynus (strain ATCC 38327)</name>
    <name type="common">Allomyces javanicus var. macrogynus</name>
    <dbReference type="NCBI Taxonomy" id="578462"/>
    <lineage>
        <taxon>Eukaryota</taxon>
        <taxon>Fungi</taxon>
        <taxon>Fungi incertae sedis</taxon>
        <taxon>Blastocladiomycota</taxon>
        <taxon>Blastocladiomycetes</taxon>
        <taxon>Blastocladiales</taxon>
        <taxon>Blastocladiaceae</taxon>
        <taxon>Allomyces</taxon>
    </lineage>
</organism>
<feature type="compositionally biased region" description="Gly residues" evidence="1">
    <location>
        <begin position="601"/>
        <end position="611"/>
    </location>
</feature>
<gene>
    <name evidence="3" type="ORF">AMAG_00428</name>
</gene>
<dbReference type="InterPro" id="IPR047767">
    <property type="entry name" value="PSP1-like"/>
</dbReference>
<dbReference type="InterPro" id="IPR007557">
    <property type="entry name" value="PSP1_C"/>
</dbReference>